<dbReference type="InterPro" id="IPR015919">
    <property type="entry name" value="Cadherin-like_sf"/>
</dbReference>
<keyword evidence="8" id="KW-1133">Transmembrane helix</keyword>
<feature type="chain" id="PRO_5034296095" description="Cadherin domain-containing protein" evidence="13">
    <location>
        <begin position="35"/>
        <end position="413"/>
    </location>
</feature>
<feature type="domain" description="Cadherin" evidence="14">
    <location>
        <begin position="132"/>
        <end position="238"/>
    </location>
</feature>
<reference evidence="15" key="1">
    <citation type="submission" date="2019-06" db="EMBL/GenBank/DDBJ databases">
        <title>G10K-VGP Goodes thornscrub tortoise genome, primary haplotype.</title>
        <authorList>
            <person name="Murphy B."/>
            <person name="Edwards T."/>
            <person name="Rhie A."/>
            <person name="Koren S."/>
            <person name="Phillippy A."/>
            <person name="Fedrigo O."/>
            <person name="Haase B."/>
            <person name="Mountcastle J."/>
            <person name="Lewin H."/>
            <person name="Damas J."/>
            <person name="Howe K."/>
            <person name="Formenti G."/>
            <person name="Myers G."/>
            <person name="Durbin R."/>
            <person name="Jarvis E.D."/>
        </authorList>
    </citation>
    <scope>NUCLEOTIDE SEQUENCE [LARGE SCALE GENOMIC DNA]</scope>
</reference>
<dbReference type="Pfam" id="PF00028">
    <property type="entry name" value="Cadherin"/>
    <property type="match status" value="2"/>
</dbReference>
<dbReference type="GO" id="GO:0045296">
    <property type="term" value="F:cadherin binding"/>
    <property type="evidence" value="ECO:0007669"/>
    <property type="project" value="TreeGrafter"/>
</dbReference>
<keyword evidence="5" id="KW-0677">Repeat</keyword>
<keyword evidence="4 13" id="KW-0732">Signal</keyword>
<evidence type="ECO:0000256" key="7">
    <source>
        <dbReference type="ARBA" id="ARBA00022889"/>
    </source>
</evidence>
<evidence type="ECO:0000256" key="5">
    <source>
        <dbReference type="ARBA" id="ARBA00022737"/>
    </source>
</evidence>
<dbReference type="GO" id="GO:0031175">
    <property type="term" value="P:neuron projection development"/>
    <property type="evidence" value="ECO:0007669"/>
    <property type="project" value="TreeGrafter"/>
</dbReference>
<keyword evidence="10" id="KW-1015">Disulfide bond</keyword>
<feature type="domain" description="Cadherin" evidence="14">
    <location>
        <begin position="342"/>
        <end position="383"/>
    </location>
</feature>
<evidence type="ECO:0000256" key="12">
    <source>
        <dbReference type="PROSITE-ProRule" id="PRU00043"/>
    </source>
</evidence>
<keyword evidence="11" id="KW-0325">Glycoprotein</keyword>
<dbReference type="GeneTree" id="ENSGT00940000155719"/>
<feature type="domain" description="Cadherin" evidence="14">
    <location>
        <begin position="54"/>
        <end position="130"/>
    </location>
</feature>
<dbReference type="PANTHER" id="PTHR24027">
    <property type="entry name" value="CADHERIN-23"/>
    <property type="match status" value="1"/>
</dbReference>
<dbReference type="CDD" id="cd11304">
    <property type="entry name" value="Cadherin_repeat"/>
    <property type="match status" value="4"/>
</dbReference>
<keyword evidence="6 12" id="KW-0106">Calcium</keyword>
<keyword evidence="16" id="KW-1185">Reference proteome</keyword>
<dbReference type="PRINTS" id="PR00205">
    <property type="entry name" value="CADHERIN"/>
</dbReference>
<dbReference type="GO" id="GO:0007156">
    <property type="term" value="P:homophilic cell adhesion via plasma membrane adhesion molecules"/>
    <property type="evidence" value="ECO:0007669"/>
    <property type="project" value="InterPro"/>
</dbReference>
<name>A0A8C4WKK2_9SAUR</name>
<dbReference type="GO" id="GO:0005509">
    <property type="term" value="F:calcium ion binding"/>
    <property type="evidence" value="ECO:0007669"/>
    <property type="project" value="UniProtKB-UniRule"/>
</dbReference>
<evidence type="ECO:0000313" key="16">
    <source>
        <dbReference type="Proteomes" id="UP000694390"/>
    </source>
</evidence>
<reference evidence="15" key="2">
    <citation type="submission" date="2025-08" db="UniProtKB">
        <authorList>
            <consortium name="Ensembl"/>
        </authorList>
    </citation>
    <scope>IDENTIFICATION</scope>
</reference>
<evidence type="ECO:0000256" key="10">
    <source>
        <dbReference type="ARBA" id="ARBA00023157"/>
    </source>
</evidence>
<sequence>MTILVPSDPKVYESMRRMFASWLLLLHYSLCAESSDMRINITISDVNDHIPKFSKPVYSFDVPEDTTPAAILATDDDSGVNGEITYTVSEDDEDGMFFLNPVTGVFNLTRMLDYEVQQYYILTVHAGDGGGHMLSYSTSLMENLPPGSTILNLNVTDADDGSNSQLSYSITSGDTLGQFNIDKNGVLSIKQPLDRESQSFYSLVVQVHDMATLPASRYTSTTQVSIILLDVNDNPPSFISSKLTYIPENTPIDTIVFRAQATDPDSGPNSYIEYTLLRPLGNKFSIGTIDGEVRLIGELDREAVANYTLTVVATDKGQPCLSSSTDVVVVVLDINDNNPLFAQKLYKVEASENTLTGTDLIQVFATDGDEGTNGQVRYSIISNLGDKHTQACTLHYYYLLLCAYVTFVGYSKG</sequence>
<dbReference type="GO" id="GO:0016477">
    <property type="term" value="P:cell migration"/>
    <property type="evidence" value="ECO:0007669"/>
    <property type="project" value="TreeGrafter"/>
</dbReference>
<protein>
    <recommendedName>
        <fullName evidence="14">Cadherin domain-containing protein</fullName>
    </recommendedName>
</protein>
<organism evidence="15 16">
    <name type="scientific">Gopherus evgoodei</name>
    <name type="common">Goodes thornscrub tortoise</name>
    <dbReference type="NCBI Taxonomy" id="1825980"/>
    <lineage>
        <taxon>Eukaryota</taxon>
        <taxon>Metazoa</taxon>
        <taxon>Chordata</taxon>
        <taxon>Craniata</taxon>
        <taxon>Vertebrata</taxon>
        <taxon>Euteleostomi</taxon>
        <taxon>Archelosauria</taxon>
        <taxon>Testudinata</taxon>
        <taxon>Testudines</taxon>
        <taxon>Cryptodira</taxon>
        <taxon>Durocryptodira</taxon>
        <taxon>Testudinoidea</taxon>
        <taxon>Testudinidae</taxon>
        <taxon>Gopherus</taxon>
    </lineage>
</organism>
<keyword evidence="7" id="KW-0130">Cell adhesion</keyword>
<dbReference type="SUPFAM" id="SSF49313">
    <property type="entry name" value="Cadherin-like"/>
    <property type="match status" value="4"/>
</dbReference>
<proteinExistence type="predicted"/>
<evidence type="ECO:0000256" key="4">
    <source>
        <dbReference type="ARBA" id="ARBA00022729"/>
    </source>
</evidence>
<evidence type="ECO:0000256" key="13">
    <source>
        <dbReference type="SAM" id="SignalP"/>
    </source>
</evidence>
<evidence type="ECO:0000313" key="15">
    <source>
        <dbReference type="Ensembl" id="ENSGEVP00005017264.1"/>
    </source>
</evidence>
<evidence type="ECO:0000256" key="11">
    <source>
        <dbReference type="ARBA" id="ARBA00023180"/>
    </source>
</evidence>
<evidence type="ECO:0000256" key="2">
    <source>
        <dbReference type="ARBA" id="ARBA00022536"/>
    </source>
</evidence>
<dbReference type="PROSITE" id="PS50268">
    <property type="entry name" value="CADHERIN_2"/>
    <property type="match status" value="4"/>
</dbReference>
<dbReference type="PANTHER" id="PTHR24027:SF438">
    <property type="entry name" value="CADHERIN 23"/>
    <property type="match status" value="1"/>
</dbReference>
<dbReference type="Gene3D" id="2.60.40.60">
    <property type="entry name" value="Cadherins"/>
    <property type="match status" value="4"/>
</dbReference>
<evidence type="ECO:0000256" key="1">
    <source>
        <dbReference type="ARBA" id="ARBA00004479"/>
    </source>
</evidence>
<evidence type="ECO:0000256" key="3">
    <source>
        <dbReference type="ARBA" id="ARBA00022692"/>
    </source>
</evidence>
<dbReference type="GO" id="GO:0016342">
    <property type="term" value="C:catenin complex"/>
    <property type="evidence" value="ECO:0007669"/>
    <property type="project" value="TreeGrafter"/>
</dbReference>
<feature type="signal peptide" evidence="13">
    <location>
        <begin position="1"/>
        <end position="34"/>
    </location>
</feature>
<keyword evidence="9" id="KW-0472">Membrane</keyword>
<dbReference type="FunFam" id="2.60.40.60:FF:000024">
    <property type="entry name" value="FAT atypical cadherin 3"/>
    <property type="match status" value="2"/>
</dbReference>
<dbReference type="GO" id="GO:0008013">
    <property type="term" value="F:beta-catenin binding"/>
    <property type="evidence" value="ECO:0007669"/>
    <property type="project" value="TreeGrafter"/>
</dbReference>
<dbReference type="Ensembl" id="ENSGEVT00005018136.1">
    <property type="protein sequence ID" value="ENSGEVP00005017264.1"/>
    <property type="gene ID" value="ENSGEVG00005012215.1"/>
</dbReference>
<accession>A0A8C4WKK2</accession>
<evidence type="ECO:0000256" key="9">
    <source>
        <dbReference type="ARBA" id="ARBA00023136"/>
    </source>
</evidence>
<dbReference type="InterPro" id="IPR002126">
    <property type="entry name" value="Cadherin-like_dom"/>
</dbReference>
<dbReference type="AlphaFoldDB" id="A0A8C4WKK2"/>
<keyword evidence="2" id="KW-0245">EGF-like domain</keyword>
<dbReference type="OrthoDB" id="6252479at2759"/>
<evidence type="ECO:0000256" key="8">
    <source>
        <dbReference type="ARBA" id="ARBA00022989"/>
    </source>
</evidence>
<reference evidence="15" key="3">
    <citation type="submission" date="2025-09" db="UniProtKB">
        <authorList>
            <consortium name="Ensembl"/>
        </authorList>
    </citation>
    <scope>IDENTIFICATION</scope>
</reference>
<keyword evidence="3" id="KW-0812">Transmembrane</keyword>
<comment type="subcellular location">
    <subcellularLocation>
        <location evidence="1">Membrane</location>
        <topology evidence="1">Single-pass type I membrane protein</topology>
    </subcellularLocation>
</comment>
<dbReference type="InterPro" id="IPR039808">
    <property type="entry name" value="Cadherin"/>
</dbReference>
<evidence type="ECO:0000256" key="6">
    <source>
        <dbReference type="ARBA" id="ARBA00022837"/>
    </source>
</evidence>
<dbReference type="Proteomes" id="UP000694390">
    <property type="component" value="Chromosome 5"/>
</dbReference>
<dbReference type="FunFam" id="2.60.40.60:FF:000118">
    <property type="entry name" value="protocadherin Fat 4"/>
    <property type="match status" value="1"/>
</dbReference>
<feature type="domain" description="Cadherin" evidence="14">
    <location>
        <begin position="238"/>
        <end position="341"/>
    </location>
</feature>
<dbReference type="SMART" id="SM00112">
    <property type="entry name" value="CA"/>
    <property type="match status" value="3"/>
</dbReference>
<evidence type="ECO:0000259" key="14">
    <source>
        <dbReference type="PROSITE" id="PS50268"/>
    </source>
</evidence>
<dbReference type="PROSITE" id="PS00232">
    <property type="entry name" value="CADHERIN_1"/>
    <property type="match status" value="2"/>
</dbReference>
<dbReference type="InterPro" id="IPR020894">
    <property type="entry name" value="Cadherin_CS"/>
</dbReference>